<keyword evidence="2" id="KW-0677">Repeat</keyword>
<protein>
    <recommendedName>
        <fullName evidence="8">Myb-like domain-containing protein</fullName>
    </recommendedName>
</protein>
<gene>
    <name evidence="9" type="ORF">TAV2_LOCUS2824</name>
</gene>
<feature type="compositionally biased region" description="Acidic residues" evidence="7">
    <location>
        <begin position="628"/>
        <end position="644"/>
    </location>
</feature>
<feature type="compositionally biased region" description="Gly residues" evidence="7">
    <location>
        <begin position="42"/>
        <end position="53"/>
    </location>
</feature>
<feature type="compositionally biased region" description="Pro residues" evidence="7">
    <location>
        <begin position="149"/>
        <end position="162"/>
    </location>
</feature>
<evidence type="ECO:0000313" key="9">
    <source>
        <dbReference type="EMBL" id="CAH2035119.1"/>
    </source>
</evidence>
<feature type="compositionally biased region" description="Basic and acidic residues" evidence="7">
    <location>
        <begin position="126"/>
        <end position="136"/>
    </location>
</feature>
<feature type="compositionally biased region" description="Basic and acidic residues" evidence="7">
    <location>
        <begin position="589"/>
        <end position="601"/>
    </location>
</feature>
<feature type="compositionally biased region" description="Polar residues" evidence="7">
    <location>
        <begin position="193"/>
        <end position="208"/>
    </location>
</feature>
<feature type="compositionally biased region" description="Pro residues" evidence="7">
    <location>
        <begin position="359"/>
        <end position="371"/>
    </location>
</feature>
<feature type="compositionally biased region" description="Polar residues" evidence="7">
    <location>
        <begin position="542"/>
        <end position="555"/>
    </location>
</feature>
<evidence type="ECO:0000256" key="7">
    <source>
        <dbReference type="SAM" id="MobiDB-lite"/>
    </source>
</evidence>
<feature type="region of interest" description="Disordered" evidence="7">
    <location>
        <begin position="126"/>
        <end position="267"/>
    </location>
</feature>
<dbReference type="GO" id="GO:0006355">
    <property type="term" value="P:regulation of DNA-templated transcription"/>
    <property type="evidence" value="ECO:0007669"/>
    <property type="project" value="UniProtKB-ARBA"/>
</dbReference>
<evidence type="ECO:0000256" key="4">
    <source>
        <dbReference type="ARBA" id="ARBA00023125"/>
    </source>
</evidence>
<dbReference type="Gene3D" id="1.10.10.60">
    <property type="entry name" value="Homeodomain-like"/>
    <property type="match status" value="2"/>
</dbReference>
<feature type="domain" description="Myb-like" evidence="8">
    <location>
        <begin position="54"/>
        <end position="118"/>
    </location>
</feature>
<dbReference type="PANTHER" id="PTHR21654:SF84">
    <property type="entry name" value="SI:DKEY-66I24.7"/>
    <property type="match status" value="1"/>
</dbReference>
<dbReference type="PANTHER" id="PTHR21654">
    <property type="entry name" value="FI21293P1"/>
    <property type="match status" value="1"/>
</dbReference>
<name>A0AAU9R766_THLAR</name>
<dbReference type="EMBL" id="OU466857">
    <property type="protein sequence ID" value="CAH2035119.1"/>
    <property type="molecule type" value="Genomic_DNA"/>
</dbReference>
<dbReference type="InterPro" id="IPR001005">
    <property type="entry name" value="SANT/Myb"/>
</dbReference>
<dbReference type="SMART" id="SM00717">
    <property type="entry name" value="SANT"/>
    <property type="match status" value="2"/>
</dbReference>
<evidence type="ECO:0000256" key="3">
    <source>
        <dbReference type="ARBA" id="ARBA00023015"/>
    </source>
</evidence>
<evidence type="ECO:0000256" key="5">
    <source>
        <dbReference type="ARBA" id="ARBA00023163"/>
    </source>
</evidence>
<feature type="compositionally biased region" description="Low complexity" evidence="7">
    <location>
        <begin position="413"/>
        <end position="433"/>
    </location>
</feature>
<dbReference type="GO" id="GO:0005634">
    <property type="term" value="C:nucleus"/>
    <property type="evidence" value="ECO:0007669"/>
    <property type="project" value="UniProtKB-SubCell"/>
</dbReference>
<feature type="compositionally biased region" description="Acidic residues" evidence="7">
    <location>
        <begin position="240"/>
        <end position="249"/>
    </location>
</feature>
<dbReference type="FunFam" id="1.10.10.60:FF:000092">
    <property type="entry name" value="Trihelix transcription factor GT-2"/>
    <property type="match status" value="1"/>
</dbReference>
<keyword evidence="3" id="KW-0805">Transcription regulation</keyword>
<proteinExistence type="predicted"/>
<evidence type="ECO:0000313" key="10">
    <source>
        <dbReference type="Proteomes" id="UP000836841"/>
    </source>
</evidence>
<evidence type="ECO:0000256" key="6">
    <source>
        <dbReference type="ARBA" id="ARBA00023242"/>
    </source>
</evidence>
<dbReference type="CDD" id="cd12203">
    <property type="entry name" value="GT1"/>
    <property type="match status" value="2"/>
</dbReference>
<evidence type="ECO:0000256" key="2">
    <source>
        <dbReference type="ARBA" id="ARBA00022737"/>
    </source>
</evidence>
<keyword evidence="4" id="KW-0238">DNA-binding</keyword>
<dbReference type="AlphaFoldDB" id="A0AAU9R766"/>
<keyword evidence="5" id="KW-0804">Transcription</keyword>
<feature type="domain" description="Myb-like" evidence="8">
    <location>
        <begin position="433"/>
        <end position="491"/>
    </location>
</feature>
<dbReference type="PROSITE" id="PS50090">
    <property type="entry name" value="MYB_LIKE"/>
    <property type="match status" value="2"/>
</dbReference>
<dbReference type="GO" id="GO:0003677">
    <property type="term" value="F:DNA binding"/>
    <property type="evidence" value="ECO:0007669"/>
    <property type="project" value="UniProtKB-KW"/>
</dbReference>
<reference evidence="9 10" key="1">
    <citation type="submission" date="2022-03" db="EMBL/GenBank/DDBJ databases">
        <authorList>
            <person name="Nunn A."/>
            <person name="Chopra R."/>
            <person name="Nunn A."/>
            <person name="Contreras Garrido A."/>
        </authorList>
    </citation>
    <scope>NUCLEOTIDE SEQUENCE [LARGE SCALE GENOMIC DNA]</scope>
</reference>
<keyword evidence="10" id="KW-1185">Reference proteome</keyword>
<evidence type="ECO:0000259" key="8">
    <source>
        <dbReference type="PROSITE" id="PS50090"/>
    </source>
</evidence>
<feature type="region of interest" description="Disordered" evidence="7">
    <location>
        <begin position="393"/>
        <end position="434"/>
    </location>
</feature>
<organism evidence="9 10">
    <name type="scientific">Thlaspi arvense</name>
    <name type="common">Field penny-cress</name>
    <dbReference type="NCBI Taxonomy" id="13288"/>
    <lineage>
        <taxon>Eukaryota</taxon>
        <taxon>Viridiplantae</taxon>
        <taxon>Streptophyta</taxon>
        <taxon>Embryophyta</taxon>
        <taxon>Tracheophyta</taxon>
        <taxon>Spermatophyta</taxon>
        <taxon>Magnoliopsida</taxon>
        <taxon>eudicotyledons</taxon>
        <taxon>Gunneridae</taxon>
        <taxon>Pentapetalae</taxon>
        <taxon>rosids</taxon>
        <taxon>malvids</taxon>
        <taxon>Brassicales</taxon>
        <taxon>Brassicaceae</taxon>
        <taxon>Thlaspideae</taxon>
        <taxon>Thlaspi</taxon>
    </lineage>
</organism>
<sequence length="674" mass="74728">MEQGGGGGGGGGNEVVEEASPISSRPPANLEELMRFSAAADDGGGLGGGGGGSSSSSSGNRWPREETLALLRIRSDMDSTFRDATLKAPLWEHVSRKLMELGYKRSAKKCKEKFENVQKYYKRTKETRGGRHDGKAYKFFSQLEALNTTPPPPPPLLPPPPSSLDVTPLSVANPIQQPPSSSPQFPIFPLPQTQPSQPQMTHTVSFATNPVPPPLLPTGPTFPGVTFSSHSSSTASGMGSDDDDDDDMDVDHAGPSSRKRKRGGGSGKMMELFEGLVRQVMQKQAAMQRSFLEALEKREQERLDREESWKRQEMSRLAREHEIMSQERAASASRDAAIISLIQKITGHTIQLPPSLSSQPPPPHQPPPPAAKRPSSQAVEQPQLQPIMAIPQQQVLPPPPSHPHHHPHHQQQDQKQQQEMVMSSEQSSLPSSSRWPKAEILALINLRSGMEPRYQDNVPKGLLWEEISASMKRMGYNRNAKRCKEKWENINKYYKKVKESNKKRPQDAKTCPYFHRLDLLYRNKVLGSGGGGSSTSGLPLPQDQTPTLQKQSPVSATKPPQGVVNVQQPHGSVSSEEEEPLEESPQGAEKPEDLVMRELMQHQHQQQQQESMIGEYEKIEESHNYNNMEEEEEDLDEEELDDDEKSAAYEIAFQSPANRGGNGHTEPPFLTMVQ</sequence>
<feature type="region of interest" description="Disordered" evidence="7">
    <location>
        <begin position="1"/>
        <end position="63"/>
    </location>
</feature>
<evidence type="ECO:0000256" key="1">
    <source>
        <dbReference type="ARBA" id="ARBA00004123"/>
    </source>
</evidence>
<comment type="subcellular location">
    <subcellularLocation>
        <location evidence="1">Nucleus</location>
    </subcellularLocation>
</comment>
<dbReference type="Pfam" id="PF13837">
    <property type="entry name" value="Myb_DNA-bind_4"/>
    <property type="match status" value="2"/>
</dbReference>
<keyword evidence="6" id="KW-0539">Nucleus</keyword>
<feature type="compositionally biased region" description="Gly residues" evidence="7">
    <location>
        <begin position="1"/>
        <end position="13"/>
    </location>
</feature>
<feature type="compositionally biased region" description="Pro residues" evidence="7">
    <location>
        <begin position="176"/>
        <end position="189"/>
    </location>
</feature>
<feature type="compositionally biased region" description="Low complexity" evidence="7">
    <location>
        <begin position="218"/>
        <end position="239"/>
    </location>
</feature>
<dbReference type="Proteomes" id="UP000836841">
    <property type="component" value="Chromosome 1"/>
</dbReference>
<feature type="region of interest" description="Disordered" evidence="7">
    <location>
        <begin position="528"/>
        <end position="674"/>
    </location>
</feature>
<dbReference type="InterPro" id="IPR044822">
    <property type="entry name" value="Myb_DNA-bind_4"/>
</dbReference>
<dbReference type="FunFam" id="1.10.10.60:FF:000061">
    <property type="entry name" value="Trihelix transcription factor GT-2"/>
    <property type="match status" value="1"/>
</dbReference>
<feature type="region of interest" description="Disordered" evidence="7">
    <location>
        <begin position="351"/>
        <end position="381"/>
    </location>
</feature>
<accession>A0AAU9R766</accession>